<dbReference type="GeneID" id="43595901"/>
<dbReference type="RefSeq" id="XP_031871368.1">
    <property type="nucleotide sequence ID" value="XM_032011675.1"/>
</dbReference>
<keyword evidence="1" id="KW-1133">Transmembrane helix</keyword>
<reference evidence="2 3" key="1">
    <citation type="journal article" date="2018" name="IMA Fungus">
        <title>IMA Genome-F 9: Draft genome sequence of Annulohypoxylon stygium, Aspergillus mulundensis, Berkeleyomyces basicola (syn. Thielaviopsis basicola), Ceratocystis smalleyi, two Cercospora beticola strains, Coleophoma cylindrospora, Fusarium fracticaudum, Phialophora cf. hyalina, and Morchella septimelata.</title>
        <authorList>
            <person name="Wingfield B.D."/>
            <person name="Bills G.F."/>
            <person name="Dong Y."/>
            <person name="Huang W."/>
            <person name="Nel W.J."/>
            <person name="Swalarsk-Parry B.S."/>
            <person name="Vaghefi N."/>
            <person name="Wilken P.M."/>
            <person name="An Z."/>
            <person name="de Beer Z.W."/>
            <person name="De Vos L."/>
            <person name="Chen L."/>
            <person name="Duong T.A."/>
            <person name="Gao Y."/>
            <person name="Hammerbacher A."/>
            <person name="Kikkert J.R."/>
            <person name="Li Y."/>
            <person name="Li H."/>
            <person name="Li K."/>
            <person name="Li Q."/>
            <person name="Liu X."/>
            <person name="Ma X."/>
            <person name="Naidoo K."/>
            <person name="Pethybridge S.J."/>
            <person name="Sun J."/>
            <person name="Steenkamp E.T."/>
            <person name="van der Nest M.A."/>
            <person name="van Wyk S."/>
            <person name="Wingfield M.J."/>
            <person name="Xiong C."/>
            <person name="Yue Q."/>
            <person name="Zhang X."/>
        </authorList>
    </citation>
    <scope>NUCLEOTIDE SEQUENCE [LARGE SCALE GENOMIC DNA]</scope>
    <source>
        <strain evidence="2 3">BP 5553</strain>
    </source>
</reference>
<keyword evidence="1" id="KW-0812">Transmembrane</keyword>
<accession>A0A370TT57</accession>
<dbReference type="STRING" id="2656787.A0A370TT57"/>
<dbReference type="OrthoDB" id="1470350at2759"/>
<dbReference type="Proteomes" id="UP000254866">
    <property type="component" value="Unassembled WGS sequence"/>
</dbReference>
<comment type="caution">
    <text evidence="2">The sequence shown here is derived from an EMBL/GenBank/DDBJ whole genome shotgun (WGS) entry which is preliminary data.</text>
</comment>
<dbReference type="AlphaFoldDB" id="A0A370TT57"/>
<evidence type="ECO:0000313" key="3">
    <source>
        <dbReference type="Proteomes" id="UP000254866"/>
    </source>
</evidence>
<keyword evidence="3" id="KW-1185">Reference proteome</keyword>
<dbReference type="EMBL" id="NPIC01000002">
    <property type="protein sequence ID" value="RDL38712.1"/>
    <property type="molecule type" value="Genomic_DNA"/>
</dbReference>
<proteinExistence type="predicted"/>
<keyword evidence="1" id="KW-0472">Membrane</keyword>
<feature type="transmembrane region" description="Helical" evidence="1">
    <location>
        <begin position="45"/>
        <end position="66"/>
    </location>
</feature>
<sequence>MSADAQIHKPLAKIDWGGYAPCEIGTMNIQSVFLMDFHGMFTQWVIKWSLISLLLVAFVAYIIYFVTNVYLEHRADAALGLRHRCQPPPELPWPLGLDRIKELWDSNSEGHLLAFLCSIAKNYEPRNNLSQFLLVGPRAFHILHPRTVRPFYLQTLRTTTSEFDAISSHPYWAMVSSPKRDWPGSTQENLCENRRPVYSLRADIDQDNENKLFAESFTIAQEERYIREQDLQKDKAAVVEASCGFIDQVRKESVSNTDLRDQILNVLLAGRGEIRQRVVYPGRSAFLFAILA</sequence>
<organism evidence="2 3">
    <name type="scientific">Venustampulla echinocandica</name>
    <dbReference type="NCBI Taxonomy" id="2656787"/>
    <lineage>
        <taxon>Eukaryota</taxon>
        <taxon>Fungi</taxon>
        <taxon>Dikarya</taxon>
        <taxon>Ascomycota</taxon>
        <taxon>Pezizomycotina</taxon>
        <taxon>Leotiomycetes</taxon>
        <taxon>Helotiales</taxon>
        <taxon>Pleuroascaceae</taxon>
        <taxon>Venustampulla</taxon>
    </lineage>
</organism>
<evidence type="ECO:0000256" key="1">
    <source>
        <dbReference type="SAM" id="Phobius"/>
    </source>
</evidence>
<protein>
    <recommendedName>
        <fullName evidence="4">Cytochrome P450</fullName>
    </recommendedName>
</protein>
<name>A0A370TT57_9HELO</name>
<gene>
    <name evidence="2" type="ORF">BP5553_03052</name>
</gene>
<evidence type="ECO:0008006" key="4">
    <source>
        <dbReference type="Google" id="ProtNLM"/>
    </source>
</evidence>
<evidence type="ECO:0000313" key="2">
    <source>
        <dbReference type="EMBL" id="RDL38712.1"/>
    </source>
</evidence>